<dbReference type="Proteomes" id="UP000094067">
    <property type="component" value="Unassembled WGS sequence"/>
</dbReference>
<feature type="domain" description="Probable transposase IS891/IS1136/IS1341" evidence="8">
    <location>
        <begin position="161"/>
        <end position="272"/>
    </location>
</feature>
<dbReference type="InterPro" id="IPR021027">
    <property type="entry name" value="Transposase_put_HTH"/>
</dbReference>
<evidence type="ECO:0000313" key="11">
    <source>
        <dbReference type="EMBL" id="ODM04951.1"/>
    </source>
</evidence>
<dbReference type="Pfam" id="PF01385">
    <property type="entry name" value="OrfB_IS605"/>
    <property type="match status" value="1"/>
</dbReference>
<protein>
    <submittedName>
        <fullName evidence="11 12">Transposase</fullName>
    </submittedName>
</protein>
<keyword evidence="5" id="KW-0862">Zinc</keyword>
<dbReference type="EMBL" id="MEHA01000024">
    <property type="protein sequence ID" value="ODR46481.1"/>
    <property type="molecule type" value="Genomic_DNA"/>
</dbReference>
<reference evidence="13 16" key="2">
    <citation type="submission" date="2016-08" db="EMBL/GenBank/DDBJ databases">
        <title>Characterization of Isolates of Eisenbergiella tayi Derived from Blood Cultures, Using Whole Genome Sequencing.</title>
        <authorList>
            <person name="Bernier A.-M."/>
            <person name="Burdz T."/>
            <person name="Wiebe D."/>
            <person name="Bernard K."/>
        </authorList>
    </citation>
    <scope>NUCLEOTIDE SEQUENCE [LARGE SCALE GENOMIC DNA]</scope>
    <source>
        <strain evidence="13 16">NML120146</strain>
    </source>
</reference>
<comment type="similarity">
    <text evidence="1">In the C-terminal section; belongs to the transposase 35 family.</text>
</comment>
<sequence length="372" mass="43435">MNDVYRFRIYPNKGQQELFTKTFGCVRFIYNRMLAEKMEYYENTGKDLKVTPAKYKAEFPWLKEVDSLALCNAQLHLQAAYKNFFRNPLVGFPKFKSKKKPVRSYTTNCVNGNIQLKEGKLRLPKTGWVKIKQHRRIREDDVLKGAAICQEADGKYYVSLLYEREEPQRLPIVPDNAVGLDFSMAGLYVASDGEQGDYPRYYRKSQEKLARGQRKLSHCEKGSRRYEKQKRKVARLHSHVVHQRKDFLHKASRKITNSYDIVCIEDLDMKEMGRGLHFGKSVADNGWGMFTGFLGYKLEREGKQLVRIGRWYPSSKTCSRCGKVKPSMGLEERIYDCTCGNHMDRDWNASINIRREGLRMIGIDLDRERTAF</sequence>
<comment type="similarity">
    <text evidence="2">In the N-terminal section; belongs to the transposase 2 family.</text>
</comment>
<dbReference type="Pfam" id="PF07282">
    <property type="entry name" value="Cas12f1-like_TNB"/>
    <property type="match status" value="1"/>
</dbReference>
<keyword evidence="7" id="KW-0233">DNA recombination</keyword>
<evidence type="ECO:0000256" key="5">
    <source>
        <dbReference type="ARBA" id="ARBA00022833"/>
    </source>
</evidence>
<gene>
    <name evidence="12" type="ORF">BEI59_25445</name>
    <name evidence="11" type="ORF">BEI61_00833</name>
    <name evidence="13" type="ORF">BEI63_27525</name>
</gene>
<keyword evidence="6" id="KW-0238">DNA-binding</keyword>
<keyword evidence="4" id="KW-0479">Metal-binding</keyword>
<dbReference type="OrthoDB" id="1551477at2"/>
<evidence type="ECO:0000313" key="16">
    <source>
        <dbReference type="Proteomes" id="UP000094869"/>
    </source>
</evidence>
<evidence type="ECO:0000259" key="10">
    <source>
        <dbReference type="Pfam" id="PF12323"/>
    </source>
</evidence>
<organism evidence="12 15">
    <name type="scientific">Eisenbergiella tayi</name>
    <dbReference type="NCBI Taxonomy" id="1432052"/>
    <lineage>
        <taxon>Bacteria</taxon>
        <taxon>Bacillati</taxon>
        <taxon>Bacillota</taxon>
        <taxon>Clostridia</taxon>
        <taxon>Lachnospirales</taxon>
        <taxon>Lachnospiraceae</taxon>
        <taxon>Eisenbergiella</taxon>
    </lineage>
</organism>
<evidence type="ECO:0000313" key="12">
    <source>
        <dbReference type="EMBL" id="ODR46481.1"/>
    </source>
</evidence>
<feature type="domain" description="Transposase putative helix-turn-helix" evidence="10">
    <location>
        <begin position="1"/>
        <end position="46"/>
    </location>
</feature>
<evidence type="ECO:0000256" key="4">
    <source>
        <dbReference type="ARBA" id="ARBA00022723"/>
    </source>
</evidence>
<evidence type="ECO:0000313" key="15">
    <source>
        <dbReference type="Proteomes" id="UP000094271"/>
    </source>
</evidence>
<evidence type="ECO:0000256" key="6">
    <source>
        <dbReference type="ARBA" id="ARBA00023125"/>
    </source>
</evidence>
<evidence type="ECO:0000256" key="1">
    <source>
        <dbReference type="ARBA" id="ARBA00008761"/>
    </source>
</evidence>
<dbReference type="InterPro" id="IPR001959">
    <property type="entry name" value="Transposase"/>
</dbReference>
<keyword evidence="16" id="KW-1185">Reference proteome</keyword>
<dbReference type="InterPro" id="IPR051399">
    <property type="entry name" value="RNA-guided_DNA_endo/Transpos"/>
</dbReference>
<dbReference type="GO" id="GO:0032196">
    <property type="term" value="P:transposition"/>
    <property type="evidence" value="ECO:0007669"/>
    <property type="project" value="UniProtKB-KW"/>
</dbReference>
<dbReference type="PANTHER" id="PTHR30405:SF25">
    <property type="entry name" value="RNA-GUIDED DNA ENDONUCLEASE INSQ-RELATED"/>
    <property type="match status" value="1"/>
</dbReference>
<accession>A0A1E3UBC3</accession>
<reference evidence="11 14" key="1">
    <citation type="submission" date="2016-07" db="EMBL/GenBank/DDBJ databases">
        <title>Characterization of isolates of Eisenbergiella tayi derived from blood cultures, using whole genome sequencing.</title>
        <authorList>
            <person name="Burdz T."/>
            <person name="Wiebe D."/>
            <person name="Huynh C."/>
            <person name="Bernard K."/>
        </authorList>
    </citation>
    <scope>NUCLEOTIDE SEQUENCE [LARGE SCALE GENOMIC DNA]</scope>
    <source>
        <strain evidence="11 14">NML 110608</strain>
    </source>
</reference>
<evidence type="ECO:0000256" key="7">
    <source>
        <dbReference type="ARBA" id="ARBA00023172"/>
    </source>
</evidence>
<dbReference type="GO" id="GO:0046872">
    <property type="term" value="F:metal ion binding"/>
    <property type="evidence" value="ECO:0007669"/>
    <property type="project" value="UniProtKB-KW"/>
</dbReference>
<evidence type="ECO:0000259" key="8">
    <source>
        <dbReference type="Pfam" id="PF01385"/>
    </source>
</evidence>
<reference evidence="12 15" key="3">
    <citation type="submission" date="2016-08" db="EMBL/GenBank/DDBJ databases">
        <authorList>
            <person name="Seilhamer J.J."/>
        </authorList>
    </citation>
    <scope>NUCLEOTIDE SEQUENCE [LARGE SCALE GENOMIC DNA]</scope>
    <source>
        <strain evidence="12 15">NML150140-1</strain>
    </source>
</reference>
<dbReference type="RefSeq" id="WP_069151386.1">
    <property type="nucleotide sequence ID" value="NZ_DAWDRA010000107.1"/>
</dbReference>
<feature type="domain" description="Cas12f1-like TNB" evidence="9">
    <location>
        <begin position="287"/>
        <end position="353"/>
    </location>
</feature>
<dbReference type="InterPro" id="IPR010095">
    <property type="entry name" value="Cas12f1-like_TNB"/>
</dbReference>
<dbReference type="AlphaFoldDB" id="A0A1E3UBC3"/>
<dbReference type="PANTHER" id="PTHR30405">
    <property type="entry name" value="TRANSPOSASE"/>
    <property type="match status" value="1"/>
</dbReference>
<dbReference type="Proteomes" id="UP000094271">
    <property type="component" value="Unassembled WGS sequence"/>
</dbReference>
<keyword evidence="3" id="KW-0815">Transposition</keyword>
<dbReference type="GO" id="GO:0003677">
    <property type="term" value="F:DNA binding"/>
    <property type="evidence" value="ECO:0007669"/>
    <property type="project" value="UniProtKB-KW"/>
</dbReference>
<dbReference type="GO" id="GO:0006310">
    <property type="term" value="P:DNA recombination"/>
    <property type="evidence" value="ECO:0007669"/>
    <property type="project" value="UniProtKB-KW"/>
</dbReference>
<dbReference type="PATRIC" id="fig|1432052.4.peg.937"/>
<evidence type="ECO:0000313" key="14">
    <source>
        <dbReference type="Proteomes" id="UP000094067"/>
    </source>
</evidence>
<dbReference type="NCBIfam" id="NF040570">
    <property type="entry name" value="guided_TnpB"/>
    <property type="match status" value="1"/>
</dbReference>
<evidence type="ECO:0000259" key="9">
    <source>
        <dbReference type="Pfam" id="PF07282"/>
    </source>
</evidence>
<evidence type="ECO:0000256" key="2">
    <source>
        <dbReference type="ARBA" id="ARBA00011044"/>
    </source>
</evidence>
<evidence type="ECO:0000256" key="3">
    <source>
        <dbReference type="ARBA" id="ARBA00022578"/>
    </source>
</evidence>
<name>A0A1E3UBC3_9FIRM</name>
<evidence type="ECO:0000313" key="13">
    <source>
        <dbReference type="EMBL" id="ODR46546.1"/>
    </source>
</evidence>
<dbReference type="EMBL" id="MCGH01000002">
    <property type="protein sequence ID" value="ODM04951.1"/>
    <property type="molecule type" value="Genomic_DNA"/>
</dbReference>
<proteinExistence type="inferred from homology"/>
<comment type="caution">
    <text evidence="12">The sequence shown here is derived from an EMBL/GenBank/DDBJ whole genome shotgun (WGS) entry which is preliminary data.</text>
</comment>
<dbReference type="EMBL" id="MEHD01000049">
    <property type="protein sequence ID" value="ODR46546.1"/>
    <property type="molecule type" value="Genomic_DNA"/>
</dbReference>
<dbReference type="Proteomes" id="UP000094869">
    <property type="component" value="Unassembled WGS sequence"/>
</dbReference>
<dbReference type="Pfam" id="PF12323">
    <property type="entry name" value="HTH_OrfB_IS605"/>
    <property type="match status" value="1"/>
</dbReference>